<sequence length="222" mass="23795">MRRMAHKARLSRAPQMVRLARPLPERVAPPRRGDLSFARTLGALAGRGTTRSPRPLSRPQPHACFMSAPRLRFWTSAAVAGAVVLGAIAVLAIGWIVGSSSGQGRGDGAASTLRILLQELVAQVEIDPAEGLRLRALPSDPRFSPDGRELYWEVEGPSGERLRSNSLGKNTALLPPSGEETSMRIRPMVGPDGLKLVGLEERVRFGASTVRVAVAVEVLGSQ</sequence>
<feature type="transmembrane region" description="Helical" evidence="1">
    <location>
        <begin position="73"/>
        <end position="97"/>
    </location>
</feature>
<reference evidence="2 3" key="1">
    <citation type="journal article" date="2009" name="PLoS ONE">
        <title>Methylobacterium genome sequences: a reference blueprint to investigate microbial metabolism of C1 compounds from natural and industrial sources.</title>
        <authorList>
            <person name="Vuilleumier S."/>
            <person name="Chistoserdova L."/>
            <person name="Lee M.-C."/>
            <person name="Bringel F."/>
            <person name="Lajus A."/>
            <person name="Zhou Y."/>
            <person name="Gourion B."/>
            <person name="Barbe V."/>
            <person name="Chang J."/>
            <person name="Cruveiller S."/>
            <person name="Dossat C."/>
            <person name="Gillett W."/>
            <person name="Gruffaz C."/>
            <person name="Haugen E."/>
            <person name="Hourcade E."/>
            <person name="Levy R."/>
            <person name="Mangenot S."/>
            <person name="Muller E."/>
            <person name="Nadalig T."/>
            <person name="Pagni M."/>
            <person name="Penny C."/>
            <person name="Peyraud R."/>
            <person name="Robinson D.G."/>
            <person name="Roche D."/>
            <person name="Rouy Z."/>
            <person name="Saenampechek C."/>
            <person name="Salvignol G."/>
            <person name="Vallenet D."/>
            <person name="Wu Z."/>
            <person name="Marx C.J."/>
            <person name="Vorholt J.A."/>
            <person name="Olson M.V."/>
            <person name="Kaul R."/>
            <person name="Weissenbach J."/>
            <person name="Medigue C."/>
            <person name="Lidstrom M.E."/>
        </authorList>
    </citation>
    <scope>NUCLEOTIDE SEQUENCE [LARGE SCALE GENOMIC DNA]</scope>
    <source>
        <strain evidence="3">ATCC 14718 / DSM 1338 / JCM 2805 / NCIMB 9133 / AM1</strain>
    </source>
</reference>
<dbReference type="AlphaFoldDB" id="C5B6P3"/>
<name>C5B6P3_METEA</name>
<dbReference type="HOGENOM" id="CLU_1244118_0_0_5"/>
<accession>C5B6P3</accession>
<protein>
    <submittedName>
        <fullName evidence="2">Uncharacterized protein</fullName>
    </submittedName>
</protein>
<keyword evidence="2" id="KW-0614">Plasmid</keyword>
<geneLocation type="plasmid" evidence="2 3">
    <name>p1META1</name>
</geneLocation>
<keyword evidence="3" id="KW-1185">Reference proteome</keyword>
<organism evidence="2 3">
    <name type="scientific">Methylorubrum extorquens (strain ATCC 14718 / DSM 1338 / JCM 2805 / NCIMB 9133 / AM1)</name>
    <name type="common">Methylobacterium extorquens</name>
    <dbReference type="NCBI Taxonomy" id="272630"/>
    <lineage>
        <taxon>Bacteria</taxon>
        <taxon>Pseudomonadati</taxon>
        <taxon>Pseudomonadota</taxon>
        <taxon>Alphaproteobacteria</taxon>
        <taxon>Hyphomicrobiales</taxon>
        <taxon>Methylobacteriaceae</taxon>
        <taxon>Methylorubrum</taxon>
    </lineage>
</organism>
<gene>
    <name evidence="2" type="ordered locus">MexAM1_p1METAp0018</name>
</gene>
<keyword evidence="1" id="KW-1133">Transmembrane helix</keyword>
<evidence type="ECO:0000256" key="1">
    <source>
        <dbReference type="SAM" id="Phobius"/>
    </source>
</evidence>
<dbReference type="Proteomes" id="UP000009081">
    <property type="component" value="Plasmid p1META1"/>
</dbReference>
<evidence type="ECO:0000313" key="2">
    <source>
        <dbReference type="EMBL" id="ACS44125.1"/>
    </source>
</evidence>
<keyword evidence="1" id="KW-0472">Membrane</keyword>
<proteinExistence type="predicted"/>
<dbReference type="KEGG" id="mea:Mex_p10018"/>
<evidence type="ECO:0000313" key="3">
    <source>
        <dbReference type="Proteomes" id="UP000009081"/>
    </source>
</evidence>
<dbReference type="EMBL" id="CP001512">
    <property type="protein sequence ID" value="ACS44125.1"/>
    <property type="molecule type" value="Genomic_DNA"/>
</dbReference>
<keyword evidence="1" id="KW-0812">Transmembrane</keyword>